<keyword evidence="2" id="KW-1185">Reference proteome</keyword>
<dbReference type="OrthoDB" id="3389574at2"/>
<dbReference type="PATRIC" id="fig|512565.3.peg.3406"/>
<dbReference type="EMBL" id="AP012319">
    <property type="protein sequence ID" value="BAL88630.1"/>
    <property type="molecule type" value="Genomic_DNA"/>
</dbReference>
<accession>I0H6J3</accession>
<dbReference type="AlphaFoldDB" id="I0H6J3"/>
<organism evidence="1 2">
    <name type="scientific">Actinoplanes missouriensis (strain ATCC 14538 / DSM 43046 / CBS 188.64 / JCM 3121 / NBRC 102363 / NCIMB 12654 / NRRL B-3342 / UNCC 431)</name>
    <dbReference type="NCBI Taxonomy" id="512565"/>
    <lineage>
        <taxon>Bacteria</taxon>
        <taxon>Bacillati</taxon>
        <taxon>Actinomycetota</taxon>
        <taxon>Actinomycetes</taxon>
        <taxon>Micromonosporales</taxon>
        <taxon>Micromonosporaceae</taxon>
        <taxon>Actinoplanes</taxon>
    </lineage>
</organism>
<sequence>MTTPRPLTVHLHCRLTVTVDDPDAVTGLAVQRLREAAVDWEDEDDDLATATVELRADLLRSIAGLADPEGLLRDVPGAQVTGAHVWAEPAARGNTTP</sequence>
<reference evidence="1 2" key="1">
    <citation type="submission" date="2012-02" db="EMBL/GenBank/DDBJ databases">
        <title>Complete genome sequence of Actinoplanes missouriensis 431 (= NBRC 102363).</title>
        <authorList>
            <person name="Ohnishi Y."/>
            <person name="Ishikawa J."/>
            <person name="Sekine M."/>
            <person name="Hosoyama A."/>
            <person name="Harada T."/>
            <person name="Narita H."/>
            <person name="Hata T."/>
            <person name="Konno Y."/>
            <person name="Tutikane K."/>
            <person name="Fujita N."/>
            <person name="Horinouchi S."/>
            <person name="Hayakawa M."/>
        </authorList>
    </citation>
    <scope>NUCLEOTIDE SEQUENCE [LARGE SCALE GENOMIC DNA]</scope>
    <source>
        <strain evidence="2">ATCC 14538 / DSM 43046 / CBS 188.64 / JCM 3121 / NBRC 102363 / NCIMB 12654 / NRRL B-3342 / UNCC 431</strain>
    </source>
</reference>
<dbReference type="KEGG" id="ams:AMIS_34100"/>
<evidence type="ECO:0000313" key="1">
    <source>
        <dbReference type="EMBL" id="BAL88630.1"/>
    </source>
</evidence>
<proteinExistence type="predicted"/>
<evidence type="ECO:0000313" key="2">
    <source>
        <dbReference type="Proteomes" id="UP000007882"/>
    </source>
</evidence>
<name>I0H6J3_ACTM4</name>
<protein>
    <submittedName>
        <fullName evidence="1">Uncharacterized protein</fullName>
    </submittedName>
</protein>
<dbReference type="HOGENOM" id="CLU_2340530_0_0_11"/>
<dbReference type="Proteomes" id="UP000007882">
    <property type="component" value="Chromosome"/>
</dbReference>
<dbReference type="RefSeq" id="WP_014443525.1">
    <property type="nucleotide sequence ID" value="NC_017093.1"/>
</dbReference>
<gene>
    <name evidence="1" type="ordered locus">AMIS_34100</name>
</gene>